<feature type="short sequence motif" description="HXTX 2" evidence="2">
    <location>
        <begin position="129"/>
        <end position="132"/>
    </location>
</feature>
<dbReference type="EC" id="3.1.4.58" evidence="2"/>
<keyword evidence="1 2" id="KW-0378">Hydrolase</keyword>
<name>A0A316FSX6_9GAMM</name>
<dbReference type="Gene3D" id="3.90.1140.10">
    <property type="entry name" value="Cyclic phosphodiesterase"/>
    <property type="match status" value="1"/>
</dbReference>
<dbReference type="HAMAP" id="MF_01940">
    <property type="entry name" value="RNA_CPDase"/>
    <property type="match status" value="1"/>
</dbReference>
<comment type="caution">
    <text evidence="4">The sequence shown here is derived from an EMBL/GenBank/DDBJ whole genome shotgun (WGS) entry which is preliminary data.</text>
</comment>
<feature type="domain" description="Phosphoesterase HXTX" evidence="3">
    <location>
        <begin position="18"/>
        <end position="87"/>
    </location>
</feature>
<evidence type="ECO:0000256" key="2">
    <source>
        <dbReference type="HAMAP-Rule" id="MF_01940"/>
    </source>
</evidence>
<dbReference type="GO" id="GO:0004113">
    <property type="term" value="F:2',3'-cyclic-nucleotide 3'-phosphodiesterase activity"/>
    <property type="evidence" value="ECO:0007669"/>
    <property type="project" value="InterPro"/>
</dbReference>
<proteinExistence type="inferred from homology"/>
<dbReference type="NCBIfam" id="TIGR02258">
    <property type="entry name" value="2_5_ligase"/>
    <property type="match status" value="1"/>
</dbReference>
<dbReference type="Proteomes" id="UP000245790">
    <property type="component" value="Unassembled WGS sequence"/>
</dbReference>
<keyword evidence="5" id="KW-1185">Reference proteome</keyword>
<dbReference type="RefSeq" id="WP_170115189.1">
    <property type="nucleotide sequence ID" value="NZ_QGGU01000005.1"/>
</dbReference>
<keyword evidence="4" id="KW-0436">Ligase</keyword>
<reference evidence="4 5" key="1">
    <citation type="submission" date="2018-05" db="EMBL/GenBank/DDBJ databases">
        <title>Genomic Encyclopedia of Type Strains, Phase IV (KMG-IV): sequencing the most valuable type-strain genomes for metagenomic binning, comparative biology and taxonomic classification.</title>
        <authorList>
            <person name="Goeker M."/>
        </authorList>
    </citation>
    <scope>NUCLEOTIDE SEQUENCE [LARGE SCALE GENOMIC DNA]</scope>
    <source>
        <strain evidence="4 5">DSM 25350</strain>
    </source>
</reference>
<comment type="similarity">
    <text evidence="2">Belongs to the 2H phosphoesterase superfamily. ThpR family.</text>
</comment>
<dbReference type="GO" id="GO:0008664">
    <property type="term" value="F:RNA 2',3'-cyclic 3'-phosphodiesterase activity"/>
    <property type="evidence" value="ECO:0007669"/>
    <property type="project" value="UniProtKB-EC"/>
</dbReference>
<evidence type="ECO:0000313" key="4">
    <source>
        <dbReference type="EMBL" id="PWK51861.1"/>
    </source>
</evidence>
<dbReference type="InterPro" id="IPR004175">
    <property type="entry name" value="RNA_CPDase"/>
</dbReference>
<evidence type="ECO:0000313" key="5">
    <source>
        <dbReference type="Proteomes" id="UP000245790"/>
    </source>
</evidence>
<feature type="active site" description="Proton acceptor" evidence="2">
    <location>
        <position position="129"/>
    </location>
</feature>
<evidence type="ECO:0000259" key="3">
    <source>
        <dbReference type="Pfam" id="PF02834"/>
    </source>
</evidence>
<dbReference type="AlphaFoldDB" id="A0A316FSX6"/>
<feature type="short sequence motif" description="HXTX 1" evidence="2">
    <location>
        <begin position="45"/>
        <end position="48"/>
    </location>
</feature>
<sequence>MKLSNKGQHRLFFALDFQDDIKQAIARWCATLAMNGRPVATENYHLTLQFLGNVNNHQVFDIIDAIDIPNIKPFTINIGTTGYFPKQNILFAEVDQDESAPIDQLVQYLTSQLKPLDFIKRAKKRFHPHITLARDAEPPLTLAENANITTTIHHLSLMESISIKSGVHYEVVEQWPLYKPSIKEQLLGRQNT</sequence>
<dbReference type="InterPro" id="IPR014051">
    <property type="entry name" value="Phosphoesterase_HXTX"/>
</dbReference>
<dbReference type="GO" id="GO:0016874">
    <property type="term" value="F:ligase activity"/>
    <property type="evidence" value="ECO:0007669"/>
    <property type="project" value="UniProtKB-KW"/>
</dbReference>
<evidence type="ECO:0000256" key="1">
    <source>
        <dbReference type="ARBA" id="ARBA00022801"/>
    </source>
</evidence>
<dbReference type="PANTHER" id="PTHR35561:SF1">
    <property type="entry name" value="RNA 2',3'-CYCLIC PHOSPHODIESTERASE"/>
    <property type="match status" value="1"/>
</dbReference>
<organism evidence="4 5">
    <name type="scientific">Pleionea mediterranea</name>
    <dbReference type="NCBI Taxonomy" id="523701"/>
    <lineage>
        <taxon>Bacteria</taxon>
        <taxon>Pseudomonadati</taxon>
        <taxon>Pseudomonadota</taxon>
        <taxon>Gammaproteobacteria</taxon>
        <taxon>Oceanospirillales</taxon>
        <taxon>Pleioneaceae</taxon>
        <taxon>Pleionea</taxon>
    </lineage>
</organism>
<dbReference type="EMBL" id="QGGU01000005">
    <property type="protein sequence ID" value="PWK51861.1"/>
    <property type="molecule type" value="Genomic_DNA"/>
</dbReference>
<dbReference type="Pfam" id="PF02834">
    <property type="entry name" value="LigT_PEase"/>
    <property type="match status" value="1"/>
</dbReference>
<dbReference type="InterPro" id="IPR009097">
    <property type="entry name" value="Cyclic_Pdiesterase"/>
</dbReference>
<gene>
    <name evidence="4" type="ORF">C8D97_105177</name>
</gene>
<dbReference type="PANTHER" id="PTHR35561">
    <property type="entry name" value="RNA 2',3'-CYCLIC PHOSPHODIESTERASE"/>
    <property type="match status" value="1"/>
</dbReference>
<dbReference type="SUPFAM" id="SSF55144">
    <property type="entry name" value="LigT-like"/>
    <property type="match status" value="1"/>
</dbReference>
<protein>
    <recommendedName>
        <fullName evidence="2">RNA 2',3'-cyclic phosphodiesterase</fullName>
        <shortName evidence="2">RNA 2',3'-CPDase</shortName>
        <ecNumber evidence="2">3.1.4.58</ecNumber>
    </recommendedName>
</protein>
<feature type="active site" description="Proton donor" evidence="2">
    <location>
        <position position="45"/>
    </location>
</feature>
<comment type="catalytic activity">
    <reaction evidence="2">
        <text>a 3'-end 2',3'-cyclophospho-ribonucleotide-RNA + H2O = a 3'-end 2'-phospho-ribonucleotide-RNA + H(+)</text>
        <dbReference type="Rhea" id="RHEA:11828"/>
        <dbReference type="Rhea" id="RHEA-COMP:10464"/>
        <dbReference type="Rhea" id="RHEA-COMP:17353"/>
        <dbReference type="ChEBI" id="CHEBI:15377"/>
        <dbReference type="ChEBI" id="CHEBI:15378"/>
        <dbReference type="ChEBI" id="CHEBI:83064"/>
        <dbReference type="ChEBI" id="CHEBI:173113"/>
        <dbReference type="EC" id="3.1.4.58"/>
    </reaction>
</comment>
<accession>A0A316FSX6</accession>
<comment type="function">
    <text evidence="2">Hydrolyzes RNA 2',3'-cyclic phosphodiester to an RNA 2'-phosphomonoester.</text>
</comment>